<organism evidence="1">
    <name type="scientific">Acinetobacter baumannii</name>
    <dbReference type="NCBI Taxonomy" id="470"/>
    <lineage>
        <taxon>Bacteria</taxon>
        <taxon>Pseudomonadati</taxon>
        <taxon>Pseudomonadota</taxon>
        <taxon>Gammaproteobacteria</taxon>
        <taxon>Moraxellales</taxon>
        <taxon>Moraxellaceae</taxon>
        <taxon>Acinetobacter</taxon>
        <taxon>Acinetobacter calcoaceticus/baumannii complex</taxon>
    </lineage>
</organism>
<sequence>MYKDFIINQIESSIKNMEDALSLDSKFNQQRQLNETMHYAKGLVTGLGLANVIDLNEYKMYIEDISDQHSALLEKIASNVLGKV</sequence>
<dbReference type="RefSeq" id="WP_000276187.1">
    <property type="nucleotide sequence ID" value="NZ_CP018144.1"/>
</dbReference>
<dbReference type="EMBL" id="KM922672">
    <property type="protein sequence ID" value="AJF79927.1"/>
    <property type="molecule type" value="Genomic_DNA"/>
</dbReference>
<protein>
    <submittedName>
        <fullName evidence="1">Uncharacterized protein</fullName>
    </submittedName>
</protein>
<geneLocation type="plasmid" evidence="1">
    <name>pAZJ221</name>
</geneLocation>
<reference evidence="1" key="1">
    <citation type="submission" date="2014-10" db="EMBL/GenBank/DDBJ databases">
        <authorList>
            <person name="Liu L."/>
            <person name="Ji S."/>
            <person name="Ruan Z."/>
            <person name="Fu Y."/>
            <person name="Fu Y."/>
            <person name="Wang Y."/>
            <person name="Yu Y."/>
        </authorList>
    </citation>
    <scope>NUCLEOTIDE SEQUENCE</scope>
    <source>
        <strain evidence="1">A221</strain>
        <plasmid evidence="1">pAZJ221</plasmid>
    </source>
</reference>
<proteinExistence type="predicted"/>
<name>A0A0C4Y9D8_ACIBA</name>
<keyword evidence="1" id="KW-0614">Plasmid</keyword>
<accession>A0A0C4Y9D8</accession>
<dbReference type="AlphaFoldDB" id="A0A0C4Y9D8"/>
<evidence type="ECO:0000313" key="1">
    <source>
        <dbReference type="EMBL" id="AJF79927.1"/>
    </source>
</evidence>
<reference evidence="1" key="2">
    <citation type="journal article" date="2015" name="Antimicrob. Agents Chemother.">
        <title>Dissemination of blaOXA-23 in Acinetobacter spp. in China: Main Roles of Conjugative Plasmid pAZJ221 and Transposon Tn2009.</title>
        <authorList>
            <person name="Liu L.L."/>
            <person name="Ji S.J."/>
            <person name="Ruan Z."/>
            <person name="Fu Y."/>
            <person name="Fu Y.Q."/>
            <person name="Wang Y.F."/>
            <person name="Yu Y.S."/>
        </authorList>
    </citation>
    <scope>NUCLEOTIDE SEQUENCE</scope>
    <source>
        <strain evidence="1">A221</strain>
        <plasmid evidence="1">pAZJ221</plasmid>
    </source>
</reference>
<gene>
    <name evidence="1" type="ORF">NG19_0091</name>
</gene>